<accession>A0A9D6V368</accession>
<dbReference type="PRINTS" id="PR00344">
    <property type="entry name" value="BCTRLSENSOR"/>
</dbReference>
<dbReference type="Gene3D" id="3.30.565.10">
    <property type="entry name" value="Histidine kinase-like ATPase, C-terminal domain"/>
    <property type="match status" value="1"/>
</dbReference>
<dbReference type="EMBL" id="JACRDE010000452">
    <property type="protein sequence ID" value="MBI5251255.1"/>
    <property type="molecule type" value="Genomic_DNA"/>
</dbReference>
<organism evidence="10 11">
    <name type="scientific">Desulfomonile tiedjei</name>
    <dbReference type="NCBI Taxonomy" id="2358"/>
    <lineage>
        <taxon>Bacteria</taxon>
        <taxon>Pseudomonadati</taxon>
        <taxon>Thermodesulfobacteriota</taxon>
        <taxon>Desulfomonilia</taxon>
        <taxon>Desulfomonilales</taxon>
        <taxon>Desulfomonilaceae</taxon>
        <taxon>Desulfomonile</taxon>
    </lineage>
</organism>
<evidence type="ECO:0000256" key="3">
    <source>
        <dbReference type="ARBA" id="ARBA00022553"/>
    </source>
</evidence>
<evidence type="ECO:0000313" key="11">
    <source>
        <dbReference type="Proteomes" id="UP000807825"/>
    </source>
</evidence>
<keyword evidence="5" id="KW-0547">Nucleotide-binding</keyword>
<evidence type="ECO:0000256" key="2">
    <source>
        <dbReference type="ARBA" id="ARBA00012438"/>
    </source>
</evidence>
<dbReference type="PANTHER" id="PTHR43065:SF10">
    <property type="entry name" value="PEROXIDE STRESS-ACTIVATED HISTIDINE KINASE MAK3"/>
    <property type="match status" value="1"/>
</dbReference>
<dbReference type="AlphaFoldDB" id="A0A9D6V368"/>
<dbReference type="GO" id="GO:0000155">
    <property type="term" value="F:phosphorelay sensor kinase activity"/>
    <property type="evidence" value="ECO:0007669"/>
    <property type="project" value="InterPro"/>
</dbReference>
<reference evidence="10" key="1">
    <citation type="submission" date="2020-07" db="EMBL/GenBank/DDBJ databases">
        <title>Huge and variable diversity of episymbiotic CPR bacteria and DPANN archaea in groundwater ecosystems.</title>
        <authorList>
            <person name="He C.Y."/>
            <person name="Keren R."/>
            <person name="Whittaker M."/>
            <person name="Farag I.F."/>
            <person name="Doudna J."/>
            <person name="Cate J.H.D."/>
            <person name="Banfield J.F."/>
        </authorList>
    </citation>
    <scope>NUCLEOTIDE SEQUENCE</scope>
    <source>
        <strain evidence="10">NC_groundwater_1664_Pr3_B-0.1um_52_9</strain>
    </source>
</reference>
<evidence type="ECO:0000256" key="8">
    <source>
        <dbReference type="ARBA" id="ARBA00023012"/>
    </source>
</evidence>
<protein>
    <recommendedName>
        <fullName evidence="2">histidine kinase</fullName>
        <ecNumber evidence="2">2.7.13.3</ecNumber>
    </recommendedName>
</protein>
<name>A0A9D6V368_9BACT</name>
<dbReference type="SMART" id="SM00387">
    <property type="entry name" value="HATPase_c"/>
    <property type="match status" value="1"/>
</dbReference>
<feature type="non-terminal residue" evidence="10">
    <location>
        <position position="1"/>
    </location>
</feature>
<dbReference type="InterPro" id="IPR005467">
    <property type="entry name" value="His_kinase_dom"/>
</dbReference>
<dbReference type="InterPro" id="IPR004358">
    <property type="entry name" value="Sig_transdc_His_kin-like_C"/>
</dbReference>
<dbReference type="PROSITE" id="PS50109">
    <property type="entry name" value="HIS_KIN"/>
    <property type="match status" value="1"/>
</dbReference>
<dbReference type="GO" id="GO:0005524">
    <property type="term" value="F:ATP binding"/>
    <property type="evidence" value="ECO:0007669"/>
    <property type="project" value="UniProtKB-KW"/>
</dbReference>
<dbReference type="Gene3D" id="1.10.287.130">
    <property type="match status" value="1"/>
</dbReference>
<evidence type="ECO:0000256" key="5">
    <source>
        <dbReference type="ARBA" id="ARBA00022741"/>
    </source>
</evidence>
<dbReference type="Pfam" id="PF02518">
    <property type="entry name" value="HATPase_c"/>
    <property type="match status" value="1"/>
</dbReference>
<proteinExistence type="predicted"/>
<dbReference type="InterPro" id="IPR036097">
    <property type="entry name" value="HisK_dim/P_sf"/>
</dbReference>
<dbReference type="PANTHER" id="PTHR43065">
    <property type="entry name" value="SENSOR HISTIDINE KINASE"/>
    <property type="match status" value="1"/>
</dbReference>
<comment type="catalytic activity">
    <reaction evidence="1">
        <text>ATP + protein L-histidine = ADP + protein N-phospho-L-histidine.</text>
        <dbReference type="EC" id="2.7.13.3"/>
    </reaction>
</comment>
<evidence type="ECO:0000256" key="7">
    <source>
        <dbReference type="ARBA" id="ARBA00022840"/>
    </source>
</evidence>
<sequence>AVLGETIAGMSHDVKNILSGLEGGVYIVDSGLKSGRQDRTHTGWSMVKKNVEKVSELVRDILYASKERVPEYQECDIAELLTDVFDLYEKKALENGIHLVKEFDENMGTALLDPKGIHSAVSNLISNAFQACRTAPGDRELRIVIGGFVEGSTLSLWVADTGAGMSEDVQQKLFTRFYSTKGSKGTGLGLVVTRKVVEEHGGNISVESSLGVGTRFHIEIPLKQPKQLLASAGV</sequence>
<dbReference type="InterPro" id="IPR003594">
    <property type="entry name" value="HATPase_dom"/>
</dbReference>
<evidence type="ECO:0000256" key="6">
    <source>
        <dbReference type="ARBA" id="ARBA00022777"/>
    </source>
</evidence>
<feature type="domain" description="Histidine kinase" evidence="9">
    <location>
        <begin position="9"/>
        <end position="224"/>
    </location>
</feature>
<keyword evidence="7" id="KW-0067">ATP-binding</keyword>
<gene>
    <name evidence="10" type="ORF">HY912_17340</name>
</gene>
<dbReference type="CDD" id="cd00075">
    <property type="entry name" value="HATPase"/>
    <property type="match status" value="1"/>
</dbReference>
<keyword evidence="4" id="KW-0808">Transferase</keyword>
<evidence type="ECO:0000313" key="10">
    <source>
        <dbReference type="EMBL" id="MBI5251255.1"/>
    </source>
</evidence>
<dbReference type="Proteomes" id="UP000807825">
    <property type="component" value="Unassembled WGS sequence"/>
</dbReference>
<dbReference type="InterPro" id="IPR036890">
    <property type="entry name" value="HATPase_C_sf"/>
</dbReference>
<dbReference type="EC" id="2.7.13.3" evidence="2"/>
<evidence type="ECO:0000256" key="1">
    <source>
        <dbReference type="ARBA" id="ARBA00000085"/>
    </source>
</evidence>
<keyword evidence="6 10" id="KW-0418">Kinase</keyword>
<dbReference type="SUPFAM" id="SSF47384">
    <property type="entry name" value="Homodimeric domain of signal transducing histidine kinase"/>
    <property type="match status" value="1"/>
</dbReference>
<keyword evidence="8" id="KW-0902">Two-component regulatory system</keyword>
<dbReference type="SUPFAM" id="SSF55874">
    <property type="entry name" value="ATPase domain of HSP90 chaperone/DNA topoisomerase II/histidine kinase"/>
    <property type="match status" value="1"/>
</dbReference>
<keyword evidence="3" id="KW-0597">Phosphoprotein</keyword>
<evidence type="ECO:0000256" key="4">
    <source>
        <dbReference type="ARBA" id="ARBA00022679"/>
    </source>
</evidence>
<evidence type="ECO:0000259" key="9">
    <source>
        <dbReference type="PROSITE" id="PS50109"/>
    </source>
</evidence>
<comment type="caution">
    <text evidence="10">The sequence shown here is derived from an EMBL/GenBank/DDBJ whole genome shotgun (WGS) entry which is preliminary data.</text>
</comment>